<dbReference type="Proteomes" id="UP000315003">
    <property type="component" value="Chromosome"/>
</dbReference>
<keyword evidence="3" id="KW-1185">Reference proteome</keyword>
<name>A0A517SYE9_9BACT</name>
<dbReference type="Gene3D" id="2.160.20.60">
    <property type="entry name" value="Glutamate synthase, alpha subunit, C-terminal domain"/>
    <property type="match status" value="1"/>
</dbReference>
<evidence type="ECO:0000313" key="2">
    <source>
        <dbReference type="EMBL" id="QDT61175.1"/>
    </source>
</evidence>
<reference evidence="2 3" key="1">
    <citation type="submission" date="2019-02" db="EMBL/GenBank/DDBJ databases">
        <title>Deep-cultivation of Planctomycetes and their phenomic and genomic characterization uncovers novel biology.</title>
        <authorList>
            <person name="Wiegand S."/>
            <person name="Jogler M."/>
            <person name="Boedeker C."/>
            <person name="Pinto D."/>
            <person name="Vollmers J."/>
            <person name="Rivas-Marin E."/>
            <person name="Kohn T."/>
            <person name="Peeters S.H."/>
            <person name="Heuer A."/>
            <person name="Rast P."/>
            <person name="Oberbeckmann S."/>
            <person name="Bunk B."/>
            <person name="Jeske O."/>
            <person name="Meyerdierks A."/>
            <person name="Storesund J.E."/>
            <person name="Kallscheuer N."/>
            <person name="Luecker S."/>
            <person name="Lage O.M."/>
            <person name="Pohl T."/>
            <person name="Merkel B.J."/>
            <person name="Hornburger P."/>
            <person name="Mueller R.-W."/>
            <person name="Bruemmer F."/>
            <person name="Labrenz M."/>
            <person name="Spormann A.M."/>
            <person name="Op den Camp H."/>
            <person name="Overmann J."/>
            <person name="Amann R."/>
            <person name="Jetten M.S.M."/>
            <person name="Mascher T."/>
            <person name="Medema M.H."/>
            <person name="Devos D.P."/>
            <person name="Kaster A.-K."/>
            <person name="Ovreas L."/>
            <person name="Rohde M."/>
            <person name="Galperin M.Y."/>
            <person name="Jogler C."/>
        </authorList>
    </citation>
    <scope>NUCLEOTIDE SEQUENCE [LARGE SCALE GENOMIC DNA]</scope>
    <source>
        <strain evidence="2 3">SV_7m_r</strain>
    </source>
</reference>
<dbReference type="AlphaFoldDB" id="A0A517SYE9"/>
<dbReference type="EMBL" id="CP036272">
    <property type="protein sequence ID" value="QDT61175.1"/>
    <property type="molecule type" value="Genomic_DNA"/>
</dbReference>
<dbReference type="GO" id="GO:0016491">
    <property type="term" value="F:oxidoreductase activity"/>
    <property type="evidence" value="ECO:0007669"/>
    <property type="project" value="InterPro"/>
</dbReference>
<dbReference type="InterPro" id="IPR036485">
    <property type="entry name" value="Glu_synth_asu_C_sf"/>
</dbReference>
<dbReference type="PANTHER" id="PTHR39673">
    <property type="entry name" value="TUNGSTEN FORMYLMETHANOFURAN DEHYDROGENASE, SUBUNIT C (FWDC)"/>
    <property type="match status" value="1"/>
</dbReference>
<feature type="region of interest" description="Disordered" evidence="1">
    <location>
        <begin position="24"/>
        <end position="43"/>
    </location>
</feature>
<protein>
    <submittedName>
        <fullName evidence="2">GXGXG motif protein</fullName>
    </submittedName>
</protein>
<dbReference type="SUPFAM" id="SSF69336">
    <property type="entry name" value="Alpha subunit of glutamate synthase, C-terminal domain"/>
    <property type="match status" value="1"/>
</dbReference>
<sequence>MTNPAPSDFPAMDSVEAIERINASVASEGPEANDIEPSDEAKPEHTFDMQAMDDRELIETLRRIPRAQSEKFPRVELTGARGQHCALMQINHPLRVRVLGSLGDYACAWNDETVVKVERNVGHGAGEGMISGSLRVCGDAGLGVGTAMTGGTVAIYGSASHRVGAAMRGGGLFVRGDVGDDVGLGALAGTIVIGGDAGKNLGDPHSNVDVFIRGQAQSLAHGVVEATLWKKQEVKLGLLLISAGIRGSASDFRRVIPQAKLEAEQHNRGELMPNWR</sequence>
<proteinExistence type="predicted"/>
<evidence type="ECO:0000313" key="3">
    <source>
        <dbReference type="Proteomes" id="UP000315003"/>
    </source>
</evidence>
<evidence type="ECO:0000256" key="1">
    <source>
        <dbReference type="SAM" id="MobiDB-lite"/>
    </source>
</evidence>
<dbReference type="RefSeq" id="WP_419187527.1">
    <property type="nucleotide sequence ID" value="NZ_CP036272.1"/>
</dbReference>
<dbReference type="PANTHER" id="PTHR39673:SF5">
    <property type="entry name" value="TUNGSTEN-CONTAINING FORMYLMETHANOFURAN DEHYDROGENASE 2 SUBUNIT C"/>
    <property type="match status" value="1"/>
</dbReference>
<accession>A0A517SYE9</accession>
<gene>
    <name evidence="2" type="ORF">SV7mr_37070</name>
</gene>
<dbReference type="CDD" id="cd00504">
    <property type="entry name" value="GXGXG"/>
    <property type="match status" value="1"/>
</dbReference>
<organism evidence="2 3">
    <name type="scientific">Stieleria bergensis</name>
    <dbReference type="NCBI Taxonomy" id="2528025"/>
    <lineage>
        <taxon>Bacteria</taxon>
        <taxon>Pseudomonadati</taxon>
        <taxon>Planctomycetota</taxon>
        <taxon>Planctomycetia</taxon>
        <taxon>Pirellulales</taxon>
        <taxon>Pirellulaceae</taxon>
        <taxon>Stieleria</taxon>
    </lineage>
</organism>